<dbReference type="GO" id="GO:0061710">
    <property type="term" value="F:L-threonylcarbamoyladenylate synthase"/>
    <property type="evidence" value="ECO:0007669"/>
    <property type="project" value="UniProtKB-EC"/>
</dbReference>
<keyword evidence="8" id="KW-1185">Reference proteome</keyword>
<dbReference type="GO" id="GO:0005737">
    <property type="term" value="C:cytoplasm"/>
    <property type="evidence" value="ECO:0007669"/>
    <property type="project" value="TreeGrafter"/>
</dbReference>
<keyword evidence="1 5" id="KW-0819">tRNA processing</keyword>
<dbReference type="InterPro" id="IPR005145">
    <property type="entry name" value="Sua5_C"/>
</dbReference>
<keyword evidence="5" id="KW-0963">Cytoplasm</keyword>
<dbReference type="NCBIfam" id="TIGR00057">
    <property type="entry name" value="L-threonylcarbamoyladenylate synthase"/>
    <property type="match status" value="1"/>
</dbReference>
<dbReference type="Pfam" id="PF01300">
    <property type="entry name" value="Sua5_yciO_yrdC"/>
    <property type="match status" value="1"/>
</dbReference>
<dbReference type="InterPro" id="IPR010923">
    <property type="entry name" value="T(6)A37_SUA5"/>
</dbReference>
<organism evidence="7 8">
    <name type="scientific">Candidatus Vallotiella hemipterorum</name>
    <dbReference type="NCBI Taxonomy" id="1177213"/>
    <lineage>
        <taxon>Bacteria</taxon>
        <taxon>Pseudomonadati</taxon>
        <taxon>Pseudomonadota</taxon>
        <taxon>Betaproteobacteria</taxon>
        <taxon>Burkholderiales</taxon>
        <taxon>Burkholderiaceae</taxon>
        <taxon>Candidatus Vallotiella</taxon>
    </lineage>
</organism>
<dbReference type="GO" id="GO:0006450">
    <property type="term" value="P:regulation of translational fidelity"/>
    <property type="evidence" value="ECO:0007669"/>
    <property type="project" value="TreeGrafter"/>
</dbReference>
<evidence type="ECO:0000256" key="1">
    <source>
        <dbReference type="ARBA" id="ARBA00022694"/>
    </source>
</evidence>
<comment type="subcellular location">
    <subcellularLocation>
        <location evidence="5">Cytoplasm</location>
    </subcellularLocation>
</comment>
<dbReference type="GO" id="GO:0003725">
    <property type="term" value="F:double-stranded RNA binding"/>
    <property type="evidence" value="ECO:0007669"/>
    <property type="project" value="InterPro"/>
</dbReference>
<dbReference type="RefSeq" id="WP_216796460.1">
    <property type="nucleotide sequence ID" value="NZ_OU343031.1"/>
</dbReference>
<dbReference type="AlphaFoldDB" id="A0A916NUH0"/>
<comment type="similarity">
    <text evidence="5">Belongs to the SUA5 family.</text>
</comment>
<evidence type="ECO:0000256" key="3">
    <source>
        <dbReference type="ARBA" id="ARBA00022741"/>
    </source>
</evidence>
<dbReference type="GO" id="GO:0008033">
    <property type="term" value="P:tRNA processing"/>
    <property type="evidence" value="ECO:0007669"/>
    <property type="project" value="UniProtKB-KW"/>
</dbReference>
<name>A0A916NUH0_9BURK</name>
<dbReference type="EC" id="2.7.7.87" evidence="5"/>
<protein>
    <recommendedName>
        <fullName evidence="5">Threonylcarbamoyl-AMP synthase</fullName>
        <shortName evidence="5">TC-AMP synthase</shortName>
        <ecNumber evidence="5">2.7.7.87</ecNumber>
    </recommendedName>
    <alternativeName>
        <fullName evidence="5">L-threonylcarbamoyladenylate synthase</fullName>
    </alternativeName>
</protein>
<feature type="domain" description="YrdC-like" evidence="6">
    <location>
        <begin position="29"/>
        <end position="220"/>
    </location>
</feature>
<dbReference type="PANTHER" id="PTHR17490:SF16">
    <property type="entry name" value="THREONYLCARBAMOYL-AMP SYNTHASE"/>
    <property type="match status" value="1"/>
</dbReference>
<accession>A0A916NUH0</accession>
<evidence type="ECO:0000256" key="4">
    <source>
        <dbReference type="ARBA" id="ARBA00022840"/>
    </source>
</evidence>
<comment type="function">
    <text evidence="5">Required for the formation of a threonylcarbamoyl group on adenosine at position 37 (t(6)A37) in tRNAs that read codons beginning with adenine.</text>
</comment>
<comment type="catalytic activity">
    <reaction evidence="5">
        <text>L-threonine + hydrogencarbonate + ATP = L-threonylcarbamoyladenylate + diphosphate + H2O</text>
        <dbReference type="Rhea" id="RHEA:36407"/>
        <dbReference type="ChEBI" id="CHEBI:15377"/>
        <dbReference type="ChEBI" id="CHEBI:17544"/>
        <dbReference type="ChEBI" id="CHEBI:30616"/>
        <dbReference type="ChEBI" id="CHEBI:33019"/>
        <dbReference type="ChEBI" id="CHEBI:57926"/>
        <dbReference type="ChEBI" id="CHEBI:73682"/>
        <dbReference type="EC" id="2.7.7.87"/>
    </reaction>
</comment>
<dbReference type="Proteomes" id="UP000693996">
    <property type="component" value="Chromosome"/>
</dbReference>
<keyword evidence="4 5" id="KW-0067">ATP-binding</keyword>
<dbReference type="InterPro" id="IPR050156">
    <property type="entry name" value="TC-AMP_synthase_SUA5"/>
</dbReference>
<dbReference type="EMBL" id="OU343031">
    <property type="protein sequence ID" value="CAG7597445.1"/>
    <property type="molecule type" value="Genomic_DNA"/>
</dbReference>
<keyword evidence="3 5" id="KW-0547">Nucleotide-binding</keyword>
<evidence type="ECO:0000313" key="7">
    <source>
        <dbReference type="EMBL" id="CAG7597445.1"/>
    </source>
</evidence>
<gene>
    <name evidence="7" type="primary">sua5</name>
    <name evidence="7" type="ORF">MYVALT_G_01840</name>
</gene>
<evidence type="ECO:0000313" key="8">
    <source>
        <dbReference type="Proteomes" id="UP000693996"/>
    </source>
</evidence>
<dbReference type="PIRSF" id="PIRSF004930">
    <property type="entry name" value="Tln_factor_SUA5"/>
    <property type="match status" value="1"/>
</dbReference>
<evidence type="ECO:0000259" key="6">
    <source>
        <dbReference type="PROSITE" id="PS51163"/>
    </source>
</evidence>
<sequence>MSDIRRYSDGCHTLPLTSTNSNAPKYYTLATIDAAVCRLDAGELVAFPTETVYGLGADACNLQAVARIYEVKNRPATHPVIVHLASGDDPGRWVLSISLEAQRLIDAFWPGPLTLILKRAATITNAVSGGQDSIGLRCPSHPVAQALLRAFSDLRHGHSSIAAPSANKFGYVSPTIAQHVRDAFGDSIYLLDGGACDIGIESTIVDLSRGFPSLLRPGRITQQQITDVLGIAPQLPSNSSIATAPRSSGTLKAHYAPHTPISLLPIEDILNTVESYSSHKRLAVIASNSLPQADVLRGRPNLEFLIAPNNPYTYEYKLYRMLRQLDSLNVLRIFIELLPSTSEWTVVNDRLQRAEAAFKSDGPILISSPNT</sequence>
<dbReference type="PANTHER" id="PTHR17490">
    <property type="entry name" value="SUA5"/>
    <property type="match status" value="1"/>
</dbReference>
<dbReference type="InterPro" id="IPR006070">
    <property type="entry name" value="Sua5-like_dom"/>
</dbReference>
<keyword evidence="2 5" id="KW-0548">Nucleotidyltransferase</keyword>
<dbReference type="GO" id="GO:0005524">
    <property type="term" value="F:ATP binding"/>
    <property type="evidence" value="ECO:0007669"/>
    <property type="project" value="UniProtKB-KW"/>
</dbReference>
<reference evidence="7" key="1">
    <citation type="submission" date="2021-06" db="EMBL/GenBank/DDBJ databases">
        <authorList>
            <person name="Szabo G."/>
        </authorList>
    </citation>
    <scope>NUCLEOTIDE SEQUENCE</scope>
    <source>
        <strain evidence="7">MYVALT</strain>
    </source>
</reference>
<dbReference type="Pfam" id="PF03481">
    <property type="entry name" value="Sua5_C"/>
    <property type="match status" value="1"/>
</dbReference>
<evidence type="ECO:0000256" key="5">
    <source>
        <dbReference type="PIRNR" id="PIRNR004930"/>
    </source>
</evidence>
<evidence type="ECO:0000256" key="2">
    <source>
        <dbReference type="ARBA" id="ARBA00022695"/>
    </source>
</evidence>
<dbReference type="PROSITE" id="PS51163">
    <property type="entry name" value="YRDC"/>
    <property type="match status" value="1"/>
</dbReference>
<dbReference type="GO" id="GO:0000049">
    <property type="term" value="F:tRNA binding"/>
    <property type="evidence" value="ECO:0007669"/>
    <property type="project" value="TreeGrafter"/>
</dbReference>
<keyword evidence="5 7" id="KW-0808">Transferase</keyword>
<dbReference type="KEGG" id="vtr:MYVALT_G_01840"/>
<proteinExistence type="inferred from homology"/>